<reference evidence="4" key="1">
    <citation type="submission" date="2016-06" db="UniProtKB">
        <authorList>
            <consortium name="WormBaseParasite"/>
        </authorList>
    </citation>
    <scope>IDENTIFICATION</scope>
</reference>
<evidence type="ECO:0000313" key="2">
    <source>
        <dbReference type="EMBL" id="VDL97453.1"/>
    </source>
</evidence>
<reference evidence="2 3" key="2">
    <citation type="submission" date="2018-11" db="EMBL/GenBank/DDBJ databases">
        <authorList>
            <consortium name="Pathogen Informatics"/>
        </authorList>
    </citation>
    <scope>NUCLEOTIDE SEQUENCE [LARGE SCALE GENOMIC DNA]</scope>
    <source>
        <strain evidence="2 3">NST_G2</strain>
    </source>
</reference>
<evidence type="ECO:0000256" key="1">
    <source>
        <dbReference type="SAM" id="MobiDB-lite"/>
    </source>
</evidence>
<dbReference type="WBParaSite" id="SSLN_0001149301-mRNA-1">
    <property type="protein sequence ID" value="SSLN_0001149301-mRNA-1"/>
    <property type="gene ID" value="SSLN_0001149301"/>
</dbReference>
<sequence length="83" mass="8945">MRTRDARSATRVAVPWCGRRCACGWQAGVAARLSEARSERVITGPPPPPPPPPPATAAALSPKRCRRRSDSLARSSQLLTVRT</sequence>
<accession>A0A183T3M0</accession>
<name>A0A183T3M0_SCHSO</name>
<feature type="compositionally biased region" description="Pro residues" evidence="1">
    <location>
        <begin position="44"/>
        <end position="55"/>
    </location>
</feature>
<proteinExistence type="predicted"/>
<gene>
    <name evidence="2" type="ORF">SSLN_LOCUS11068</name>
</gene>
<organism evidence="4">
    <name type="scientific">Schistocephalus solidus</name>
    <name type="common">Tapeworm</name>
    <dbReference type="NCBI Taxonomy" id="70667"/>
    <lineage>
        <taxon>Eukaryota</taxon>
        <taxon>Metazoa</taxon>
        <taxon>Spiralia</taxon>
        <taxon>Lophotrochozoa</taxon>
        <taxon>Platyhelminthes</taxon>
        <taxon>Cestoda</taxon>
        <taxon>Eucestoda</taxon>
        <taxon>Diphyllobothriidea</taxon>
        <taxon>Diphyllobothriidae</taxon>
        <taxon>Schistocephalus</taxon>
    </lineage>
</organism>
<dbReference type="EMBL" id="UYSU01036270">
    <property type="protein sequence ID" value="VDL97453.1"/>
    <property type="molecule type" value="Genomic_DNA"/>
</dbReference>
<evidence type="ECO:0000313" key="4">
    <source>
        <dbReference type="WBParaSite" id="SSLN_0001149301-mRNA-1"/>
    </source>
</evidence>
<dbReference type="AlphaFoldDB" id="A0A183T3M0"/>
<feature type="compositionally biased region" description="Polar residues" evidence="1">
    <location>
        <begin position="72"/>
        <end position="83"/>
    </location>
</feature>
<dbReference type="Proteomes" id="UP000275846">
    <property type="component" value="Unassembled WGS sequence"/>
</dbReference>
<feature type="region of interest" description="Disordered" evidence="1">
    <location>
        <begin position="35"/>
        <end position="83"/>
    </location>
</feature>
<keyword evidence="3" id="KW-1185">Reference proteome</keyword>
<evidence type="ECO:0000313" key="3">
    <source>
        <dbReference type="Proteomes" id="UP000275846"/>
    </source>
</evidence>
<protein>
    <submittedName>
        <fullName evidence="4">Secreted protein</fullName>
    </submittedName>
</protein>